<protein>
    <submittedName>
        <fullName evidence="1">Uncharacterized protein</fullName>
    </submittedName>
</protein>
<evidence type="ECO:0000313" key="1">
    <source>
        <dbReference type="EMBL" id="CAJ2661702.1"/>
    </source>
</evidence>
<dbReference type="EMBL" id="CASHSV030000409">
    <property type="protein sequence ID" value="CAJ2661702.1"/>
    <property type="molecule type" value="Genomic_DNA"/>
</dbReference>
<name>A0ACB0KX17_TRIPR</name>
<sequence>MARGLFSWSSYRKEDVLDDFGHCFVLRKYHKDSHSFSHCRGFLSSFPPSPKFSILHHFISFQACCIIGIARTFFSKTMERHLRP</sequence>
<accession>A0ACB0KX17</accession>
<dbReference type="Proteomes" id="UP001177021">
    <property type="component" value="Unassembled WGS sequence"/>
</dbReference>
<organism evidence="1 2">
    <name type="scientific">Trifolium pratense</name>
    <name type="common">Red clover</name>
    <dbReference type="NCBI Taxonomy" id="57577"/>
    <lineage>
        <taxon>Eukaryota</taxon>
        <taxon>Viridiplantae</taxon>
        <taxon>Streptophyta</taxon>
        <taxon>Embryophyta</taxon>
        <taxon>Tracheophyta</taxon>
        <taxon>Spermatophyta</taxon>
        <taxon>Magnoliopsida</taxon>
        <taxon>eudicotyledons</taxon>
        <taxon>Gunneridae</taxon>
        <taxon>Pentapetalae</taxon>
        <taxon>rosids</taxon>
        <taxon>fabids</taxon>
        <taxon>Fabales</taxon>
        <taxon>Fabaceae</taxon>
        <taxon>Papilionoideae</taxon>
        <taxon>50 kb inversion clade</taxon>
        <taxon>NPAAA clade</taxon>
        <taxon>Hologalegina</taxon>
        <taxon>IRL clade</taxon>
        <taxon>Trifolieae</taxon>
        <taxon>Trifolium</taxon>
    </lineage>
</organism>
<proteinExistence type="predicted"/>
<comment type="caution">
    <text evidence="1">The sequence shown here is derived from an EMBL/GenBank/DDBJ whole genome shotgun (WGS) entry which is preliminary data.</text>
</comment>
<keyword evidence="2" id="KW-1185">Reference proteome</keyword>
<evidence type="ECO:0000313" key="2">
    <source>
        <dbReference type="Proteomes" id="UP001177021"/>
    </source>
</evidence>
<gene>
    <name evidence="1" type="ORF">MILVUS5_LOCUS27369</name>
</gene>
<reference evidence="1" key="1">
    <citation type="submission" date="2023-10" db="EMBL/GenBank/DDBJ databases">
        <authorList>
            <person name="Rodriguez Cubillos JULIANA M."/>
            <person name="De Vega J."/>
        </authorList>
    </citation>
    <scope>NUCLEOTIDE SEQUENCE</scope>
</reference>